<evidence type="ECO:0000313" key="3">
    <source>
        <dbReference type="EMBL" id="GFH14283.1"/>
    </source>
</evidence>
<feature type="domain" description="ATP-dependent RNA helicase PRP5/DDX46/KHDC4 KH" evidence="2">
    <location>
        <begin position="177"/>
        <end position="245"/>
    </location>
</feature>
<dbReference type="Proteomes" id="UP000485058">
    <property type="component" value="Unassembled WGS sequence"/>
</dbReference>
<protein>
    <submittedName>
        <fullName evidence="3">DEAD-box ATP-dependent RNA helicase 42</fullName>
    </submittedName>
</protein>
<dbReference type="AlphaFoldDB" id="A0A699YVR0"/>
<evidence type="ECO:0000259" key="2">
    <source>
        <dbReference type="Pfam" id="PF23469"/>
    </source>
</evidence>
<comment type="caution">
    <text evidence="3">The sequence shown here is derived from an EMBL/GenBank/DDBJ whole genome shotgun (WGS) entry which is preliminary data.</text>
</comment>
<organism evidence="3 4">
    <name type="scientific">Haematococcus lacustris</name>
    <name type="common">Green alga</name>
    <name type="synonym">Haematococcus pluvialis</name>
    <dbReference type="NCBI Taxonomy" id="44745"/>
    <lineage>
        <taxon>Eukaryota</taxon>
        <taxon>Viridiplantae</taxon>
        <taxon>Chlorophyta</taxon>
        <taxon>core chlorophytes</taxon>
        <taxon>Chlorophyceae</taxon>
        <taxon>CS clade</taxon>
        <taxon>Chlamydomonadales</taxon>
        <taxon>Haematococcaceae</taxon>
        <taxon>Haematococcus</taxon>
    </lineage>
</organism>
<keyword evidence="3" id="KW-0067">ATP-binding</keyword>
<name>A0A699YVR0_HAELA</name>
<keyword evidence="3" id="KW-0547">Nucleotide-binding</keyword>
<evidence type="ECO:0000256" key="1">
    <source>
        <dbReference type="SAM" id="MobiDB-lite"/>
    </source>
</evidence>
<keyword evidence="3" id="KW-0347">Helicase</keyword>
<dbReference type="Pfam" id="PF23469">
    <property type="entry name" value="KH_12"/>
    <property type="match status" value="1"/>
</dbReference>
<proteinExistence type="predicted"/>
<reference evidence="3 4" key="1">
    <citation type="submission" date="2020-02" db="EMBL/GenBank/DDBJ databases">
        <title>Draft genome sequence of Haematococcus lacustris strain NIES-144.</title>
        <authorList>
            <person name="Morimoto D."/>
            <person name="Nakagawa S."/>
            <person name="Yoshida T."/>
            <person name="Sawayama S."/>
        </authorList>
    </citation>
    <scope>NUCLEOTIDE SEQUENCE [LARGE SCALE GENOMIC DNA]</scope>
    <source>
        <strain evidence="3 4">NIES-144</strain>
    </source>
</reference>
<accession>A0A699YVR0</accession>
<keyword evidence="4" id="KW-1185">Reference proteome</keyword>
<evidence type="ECO:0000313" key="4">
    <source>
        <dbReference type="Proteomes" id="UP000485058"/>
    </source>
</evidence>
<keyword evidence="3" id="KW-0378">Hydrolase</keyword>
<feature type="region of interest" description="Disordered" evidence="1">
    <location>
        <begin position="47"/>
        <end position="78"/>
    </location>
</feature>
<dbReference type="EMBL" id="BLLF01000709">
    <property type="protein sequence ID" value="GFH14283.1"/>
    <property type="molecule type" value="Genomic_DNA"/>
</dbReference>
<dbReference type="InterPro" id="IPR056149">
    <property type="entry name" value="PRP5/DDX46/KHDC4_KH"/>
</dbReference>
<dbReference type="GO" id="GO:0004386">
    <property type="term" value="F:helicase activity"/>
    <property type="evidence" value="ECO:0007669"/>
    <property type="project" value="UniProtKB-KW"/>
</dbReference>
<sequence length="250" mass="25751">MADGFIGKRKAGLVAGHGSGYGGSGFKFDAGEADKVKAIRKAAAKEFGVEADPASDSSDDDIRRVTVGGPTPTPQAQPPAINPAILMAQQVAARIGAGAVPGTLTASAPIMSAPPAAGVANPLVAAALSALPGVQLSRPAQGMIAPPRPPPISQLMAINPANAQTAGAAQAPQQHYEAELEINDFPQHARWKVTHRDMVNFVAETTGAALIVKGRFVEPGKQPPPGERKIYMLIEGPTELSVKRAKQLPS</sequence>
<gene>
    <name evidence="3" type="ORF">HaLaN_10310</name>
</gene>